<dbReference type="Gene3D" id="1.10.10.60">
    <property type="entry name" value="Homeodomain-like"/>
    <property type="match status" value="1"/>
</dbReference>
<dbReference type="Proteomes" id="UP000247702">
    <property type="component" value="Unassembled WGS sequence"/>
</dbReference>
<gene>
    <name evidence="2" type="ORF">RclHR1_03170005</name>
</gene>
<proteinExistence type="predicted"/>
<dbReference type="AlphaFoldDB" id="A0A2Z6RM46"/>
<evidence type="ECO:0000313" key="2">
    <source>
        <dbReference type="EMBL" id="GBB98209.1"/>
    </source>
</evidence>
<keyword evidence="3" id="KW-1185">Reference proteome</keyword>
<evidence type="ECO:0000313" key="3">
    <source>
        <dbReference type="Proteomes" id="UP000247702"/>
    </source>
</evidence>
<comment type="caution">
    <text evidence="2">The sequence shown here is derived from an EMBL/GenBank/DDBJ whole genome shotgun (WGS) entry which is preliminary data.</text>
</comment>
<dbReference type="Pfam" id="PF13837">
    <property type="entry name" value="Myb_DNA-bind_4"/>
    <property type="match status" value="1"/>
</dbReference>
<dbReference type="InterPro" id="IPR044822">
    <property type="entry name" value="Myb_DNA-bind_4"/>
</dbReference>
<name>A0A2Z6RM46_9GLOM</name>
<protein>
    <recommendedName>
        <fullName evidence="1">Myb/SANT-like DNA-binding domain-containing protein</fullName>
    </recommendedName>
</protein>
<reference evidence="2 3" key="1">
    <citation type="submission" date="2017-11" db="EMBL/GenBank/DDBJ databases">
        <title>The genome of Rhizophagus clarus HR1 reveals common genetic basis of auxotrophy among arbuscular mycorrhizal fungi.</title>
        <authorList>
            <person name="Kobayashi Y."/>
        </authorList>
    </citation>
    <scope>NUCLEOTIDE SEQUENCE [LARGE SCALE GENOMIC DNA]</scope>
    <source>
        <strain evidence="2 3">HR1</strain>
    </source>
</reference>
<feature type="domain" description="Myb/SANT-like DNA-binding" evidence="1">
    <location>
        <begin position="10"/>
        <end position="70"/>
    </location>
</feature>
<evidence type="ECO:0000259" key="1">
    <source>
        <dbReference type="Pfam" id="PF13837"/>
    </source>
</evidence>
<dbReference type="EMBL" id="BEXD01002413">
    <property type="protein sequence ID" value="GBB98209.1"/>
    <property type="molecule type" value="Genomic_DNA"/>
</dbReference>
<sequence>MSSRNSSILWDKAETDLLVEERRKRNHEYHYVHRGNKGRFWESVSRRIHRRLCRRYSARQCEIKFRNLIKEKCVNGVVAQEEAEERHITEPSISTFSEPNSGKSLCRVKAFYPSF</sequence>
<organism evidence="2 3">
    <name type="scientific">Rhizophagus clarus</name>
    <dbReference type="NCBI Taxonomy" id="94130"/>
    <lineage>
        <taxon>Eukaryota</taxon>
        <taxon>Fungi</taxon>
        <taxon>Fungi incertae sedis</taxon>
        <taxon>Mucoromycota</taxon>
        <taxon>Glomeromycotina</taxon>
        <taxon>Glomeromycetes</taxon>
        <taxon>Glomerales</taxon>
        <taxon>Glomeraceae</taxon>
        <taxon>Rhizophagus</taxon>
    </lineage>
</organism>
<accession>A0A2Z6RM46</accession>